<dbReference type="PANTHER" id="PTHR43798">
    <property type="entry name" value="MONOACYLGLYCEROL LIPASE"/>
    <property type="match status" value="1"/>
</dbReference>
<evidence type="ECO:0000313" key="3">
    <source>
        <dbReference type="EMBL" id="GEM52677.1"/>
    </source>
</evidence>
<sequence>MIYGQDKNYSEWYLQREDVDVFVKEIGTGKDTVIVVHGGFGANHDYMLDAVEGLQDKFRFILYDQRGSLLSPTAKENLTFQKNVEDLLALTKALKLQKAKLFCHSMGTLVGMEFTRQHPDKVSHLVLSGAVLPKSDSLKSVFSERVDQQVAFLAGRKEIAVLLQPFKEKGIESLRSIDAIENSKLSHKDLTDYWRIGFASVNIYDTGKHHLVKGGRAYYNQNAAVMTETVNWKYDYRDILNSKTKTTIINGDYDFFDFNGEALESLLKGYPKIELKIIAKAGHNSWIDQPSIFQKELDNALSD</sequence>
<dbReference type="InterPro" id="IPR050266">
    <property type="entry name" value="AB_hydrolase_sf"/>
</dbReference>
<dbReference type="PANTHER" id="PTHR43798:SF31">
    <property type="entry name" value="AB HYDROLASE SUPERFAMILY PROTEIN YCLE"/>
    <property type="match status" value="1"/>
</dbReference>
<dbReference type="GO" id="GO:0016787">
    <property type="term" value="F:hydrolase activity"/>
    <property type="evidence" value="ECO:0007669"/>
    <property type="project" value="UniProtKB-KW"/>
</dbReference>
<reference evidence="3 4" key="1">
    <citation type="submission" date="2019-07" db="EMBL/GenBank/DDBJ databases">
        <title>Whole genome shotgun sequence of Empedobacter brevis NBRC 14943.</title>
        <authorList>
            <person name="Hosoyama A."/>
            <person name="Uohara A."/>
            <person name="Ohji S."/>
            <person name="Ichikawa N."/>
        </authorList>
    </citation>
    <scope>NUCLEOTIDE SEQUENCE [LARGE SCALE GENOMIC DNA]</scope>
    <source>
        <strain evidence="3 4">NBRC 14943</strain>
    </source>
</reference>
<feature type="domain" description="AB hydrolase-1" evidence="2">
    <location>
        <begin position="32"/>
        <end position="288"/>
    </location>
</feature>
<dbReference type="Pfam" id="PF00561">
    <property type="entry name" value="Abhydrolase_1"/>
    <property type="match status" value="1"/>
</dbReference>
<organism evidence="3 4">
    <name type="scientific">Empedobacter brevis NBRC 14943 = ATCC 43319</name>
    <dbReference type="NCBI Taxonomy" id="1218108"/>
    <lineage>
        <taxon>Bacteria</taxon>
        <taxon>Pseudomonadati</taxon>
        <taxon>Bacteroidota</taxon>
        <taxon>Flavobacteriia</taxon>
        <taxon>Flavobacteriales</taxon>
        <taxon>Weeksellaceae</taxon>
        <taxon>Empedobacter</taxon>
    </lineage>
</organism>
<proteinExistence type="predicted"/>
<dbReference type="Proteomes" id="UP000321245">
    <property type="component" value="Unassembled WGS sequence"/>
</dbReference>
<evidence type="ECO:0000313" key="4">
    <source>
        <dbReference type="Proteomes" id="UP000321245"/>
    </source>
</evidence>
<dbReference type="InterPro" id="IPR029058">
    <property type="entry name" value="AB_hydrolase_fold"/>
</dbReference>
<keyword evidence="1" id="KW-0378">Hydrolase</keyword>
<name>A0A511NJ18_9FLAO</name>
<dbReference type="AlphaFoldDB" id="A0A511NJ18"/>
<dbReference type="InterPro" id="IPR000073">
    <property type="entry name" value="AB_hydrolase_1"/>
</dbReference>
<evidence type="ECO:0000259" key="2">
    <source>
        <dbReference type="Pfam" id="PF00561"/>
    </source>
</evidence>
<accession>A0A511NJ18</accession>
<protein>
    <recommendedName>
        <fullName evidence="2">AB hydrolase-1 domain-containing protein</fullName>
    </recommendedName>
</protein>
<evidence type="ECO:0000256" key="1">
    <source>
        <dbReference type="ARBA" id="ARBA00022801"/>
    </source>
</evidence>
<keyword evidence="4" id="KW-1185">Reference proteome</keyword>
<comment type="caution">
    <text evidence="3">The sequence shown here is derived from an EMBL/GenBank/DDBJ whole genome shotgun (WGS) entry which is preliminary data.</text>
</comment>
<dbReference type="Gene3D" id="3.40.50.1820">
    <property type="entry name" value="alpha/beta hydrolase"/>
    <property type="match status" value="1"/>
</dbReference>
<gene>
    <name evidence="3" type="ORF">EB1_24670</name>
</gene>
<dbReference type="SUPFAM" id="SSF53474">
    <property type="entry name" value="alpha/beta-Hydrolases"/>
    <property type="match status" value="1"/>
</dbReference>
<dbReference type="GO" id="GO:0016020">
    <property type="term" value="C:membrane"/>
    <property type="evidence" value="ECO:0007669"/>
    <property type="project" value="TreeGrafter"/>
</dbReference>
<dbReference type="EMBL" id="BJXC01000018">
    <property type="protein sequence ID" value="GEM52677.1"/>
    <property type="molecule type" value="Genomic_DNA"/>
</dbReference>